<keyword evidence="3" id="KW-1185">Reference proteome</keyword>
<feature type="transmembrane region" description="Helical" evidence="1">
    <location>
        <begin position="42"/>
        <end position="65"/>
    </location>
</feature>
<keyword evidence="1" id="KW-0472">Membrane</keyword>
<feature type="transmembrane region" description="Helical" evidence="1">
    <location>
        <begin position="12"/>
        <end position="30"/>
    </location>
</feature>
<organism evidence="2 3">
    <name type="scientific">Neurospora intermedia</name>
    <dbReference type="NCBI Taxonomy" id="5142"/>
    <lineage>
        <taxon>Eukaryota</taxon>
        <taxon>Fungi</taxon>
        <taxon>Dikarya</taxon>
        <taxon>Ascomycota</taxon>
        <taxon>Pezizomycotina</taxon>
        <taxon>Sordariomycetes</taxon>
        <taxon>Sordariomycetidae</taxon>
        <taxon>Sordariales</taxon>
        <taxon>Sordariaceae</taxon>
        <taxon>Neurospora</taxon>
    </lineage>
</organism>
<dbReference type="Proteomes" id="UP001451303">
    <property type="component" value="Unassembled WGS sequence"/>
</dbReference>
<dbReference type="EMBL" id="JAVLET010000003">
    <property type="protein sequence ID" value="KAL0472222.1"/>
    <property type="molecule type" value="Genomic_DNA"/>
</dbReference>
<sequence>MRQVVQVDNHLSSWYPLSLLFFPLKIFEWVPVVTGTSTLDDLGLVFFNLPSLLLLLNDFQASLLWKASSKERRNVKGRLQGPLAQR</sequence>
<keyword evidence="1" id="KW-1133">Transmembrane helix</keyword>
<keyword evidence="1" id="KW-0812">Transmembrane</keyword>
<proteinExistence type="predicted"/>
<accession>A0ABR3DHR3</accession>
<evidence type="ECO:0000256" key="1">
    <source>
        <dbReference type="SAM" id="Phobius"/>
    </source>
</evidence>
<name>A0ABR3DHR3_NEUIN</name>
<protein>
    <submittedName>
        <fullName evidence="2">Uncharacterized protein</fullName>
    </submittedName>
</protein>
<reference evidence="2 3" key="1">
    <citation type="submission" date="2023-09" db="EMBL/GenBank/DDBJ databases">
        <title>Multi-omics analysis of a traditional fermented food reveals byproduct-associated fungal strains for waste-to-food upcycling.</title>
        <authorList>
            <consortium name="Lawrence Berkeley National Laboratory"/>
            <person name="Rekdal V.M."/>
            <person name="Villalobos-Escobedo J.M."/>
            <person name="Rodriguez-Valeron N."/>
            <person name="Garcia M.O."/>
            <person name="Vasquez D.P."/>
            <person name="Damayanti I."/>
            <person name="Sorensen P.M."/>
            <person name="Baidoo E.E."/>
            <person name="De Carvalho A.C."/>
            <person name="Riley R."/>
            <person name="Lipzen A."/>
            <person name="He G."/>
            <person name="Yan M."/>
            <person name="Haridas S."/>
            <person name="Daum C."/>
            <person name="Yoshinaga Y."/>
            <person name="Ng V."/>
            <person name="Grigoriev I.V."/>
            <person name="Munk R."/>
            <person name="Nuraida L."/>
            <person name="Wijaya C.H."/>
            <person name="Morales P.-C."/>
            <person name="Keasling J.D."/>
        </authorList>
    </citation>
    <scope>NUCLEOTIDE SEQUENCE [LARGE SCALE GENOMIC DNA]</scope>
    <source>
        <strain evidence="2 3">FGSC 2613</strain>
    </source>
</reference>
<comment type="caution">
    <text evidence="2">The sequence shown here is derived from an EMBL/GenBank/DDBJ whole genome shotgun (WGS) entry which is preliminary data.</text>
</comment>
<gene>
    <name evidence="2" type="ORF">QR685DRAFT_521393</name>
</gene>
<evidence type="ECO:0000313" key="3">
    <source>
        <dbReference type="Proteomes" id="UP001451303"/>
    </source>
</evidence>
<evidence type="ECO:0000313" key="2">
    <source>
        <dbReference type="EMBL" id="KAL0472222.1"/>
    </source>
</evidence>